<dbReference type="InterPro" id="IPR039331">
    <property type="entry name" value="PAPs-like"/>
</dbReference>
<gene>
    <name evidence="4" type="ORF">SAMN05421828_10651</name>
</gene>
<dbReference type="InterPro" id="IPR004843">
    <property type="entry name" value="Calcineurin-like_PHP"/>
</dbReference>
<evidence type="ECO:0000256" key="2">
    <source>
        <dbReference type="SAM" id="MobiDB-lite"/>
    </source>
</evidence>
<protein>
    <submittedName>
        <fullName evidence="4">Calcineurin-like phosphoesterase</fullName>
    </submittedName>
</protein>
<evidence type="ECO:0000313" key="4">
    <source>
        <dbReference type="EMBL" id="SIQ55019.1"/>
    </source>
</evidence>
<dbReference type="InterPro" id="IPR029052">
    <property type="entry name" value="Metallo-depent_PP-like"/>
</dbReference>
<name>A0A8G2CJL7_ACIRU</name>
<accession>A0A8G2CJL7</accession>
<dbReference type="PANTHER" id="PTHR22953">
    <property type="entry name" value="ACID PHOSPHATASE RELATED"/>
    <property type="match status" value="1"/>
</dbReference>
<reference evidence="4 5" key="1">
    <citation type="submission" date="2017-01" db="EMBL/GenBank/DDBJ databases">
        <authorList>
            <person name="Varghese N."/>
            <person name="Submissions S."/>
        </authorList>
    </citation>
    <scope>NUCLEOTIDE SEQUENCE [LARGE SCALE GENOMIC DNA]</scope>
    <source>
        <strain evidence="4 5">ATCC 35905</strain>
    </source>
</reference>
<dbReference type="SUPFAM" id="SSF56300">
    <property type="entry name" value="Metallo-dependent phosphatases"/>
    <property type="match status" value="1"/>
</dbReference>
<dbReference type="EMBL" id="FTNE01000006">
    <property type="protein sequence ID" value="SIQ55019.1"/>
    <property type="molecule type" value="Genomic_DNA"/>
</dbReference>
<dbReference type="GO" id="GO:0003993">
    <property type="term" value="F:acid phosphatase activity"/>
    <property type="evidence" value="ECO:0007669"/>
    <property type="project" value="InterPro"/>
</dbReference>
<dbReference type="Pfam" id="PF00149">
    <property type="entry name" value="Metallophos"/>
    <property type="match status" value="1"/>
</dbReference>
<sequence>MSKHHPGKPHQFGTPMAEHHGVHSQMAPLSKGSGFQPLPAPTGPYPYRLDLASIIPDQVAAMKSAGGMTMHLIADTGGVLDPTPQELVAAGMITDAGIAGPYGKPGFAYHCGDVIYFDGEASRYYAQFYLPYEFYPIPILGIPGNHDGDIYDNGTLVDNVPSLTAFVNNFCAAEPGTHTPEAMDIPRTAMTQPNVYFTLETPYATFIGLYTNVPEGGEVHQDQRDWFAAELKAADPAKPIIVCMHHPIHSLDAYHSGSKTMAAILTEAETTAGVNAHMVFAGHVHNYQRFTETDDAGNQKPFFVAGFGGYHNLHRMEKNGGQDIVAPFTPPDQPNVTLENFVDDRFGFLRLEIDETTISVKSYSVPRPQDSYRAPPRLRDAMKLDWKNRRLVA</sequence>
<organism evidence="4 5">
    <name type="scientific">Acidiphilium rubrum</name>
    <dbReference type="NCBI Taxonomy" id="526"/>
    <lineage>
        <taxon>Bacteria</taxon>
        <taxon>Pseudomonadati</taxon>
        <taxon>Pseudomonadota</taxon>
        <taxon>Alphaproteobacteria</taxon>
        <taxon>Acetobacterales</taxon>
        <taxon>Acidocellaceae</taxon>
        <taxon>Acidiphilium</taxon>
    </lineage>
</organism>
<dbReference type="Gene3D" id="3.60.21.10">
    <property type="match status" value="1"/>
</dbReference>
<dbReference type="RefSeq" id="WP_081849112.1">
    <property type="nucleotide sequence ID" value="NZ_FTNE01000006.1"/>
</dbReference>
<feature type="region of interest" description="Disordered" evidence="2">
    <location>
        <begin position="1"/>
        <end position="35"/>
    </location>
</feature>
<keyword evidence="1" id="KW-0732">Signal</keyword>
<evidence type="ECO:0000259" key="3">
    <source>
        <dbReference type="Pfam" id="PF00149"/>
    </source>
</evidence>
<keyword evidence="5" id="KW-1185">Reference proteome</keyword>
<proteinExistence type="predicted"/>
<evidence type="ECO:0000256" key="1">
    <source>
        <dbReference type="ARBA" id="ARBA00022729"/>
    </source>
</evidence>
<comment type="caution">
    <text evidence="4">The sequence shown here is derived from an EMBL/GenBank/DDBJ whole genome shotgun (WGS) entry which is preliminary data.</text>
</comment>
<dbReference type="PANTHER" id="PTHR22953:SF153">
    <property type="entry name" value="PURPLE ACID PHOSPHATASE"/>
    <property type="match status" value="1"/>
</dbReference>
<evidence type="ECO:0000313" key="5">
    <source>
        <dbReference type="Proteomes" id="UP000186308"/>
    </source>
</evidence>
<dbReference type="Proteomes" id="UP000186308">
    <property type="component" value="Unassembled WGS sequence"/>
</dbReference>
<feature type="domain" description="Calcineurin-like phosphoesterase" evidence="3">
    <location>
        <begin position="103"/>
        <end position="287"/>
    </location>
</feature>
<dbReference type="AlphaFoldDB" id="A0A8G2CJL7"/>
<dbReference type="OrthoDB" id="500534at2"/>